<sequence length="348" mass="37223">MRRFAGAVLFGLGLLCVVAAAALAWLIVPGLKQYPYDLKPPDVVVTAPNASFVSARLLPNGTPQVGIEHGTLRNTTGIKPDFKAAAGLTGDLAEKTLIWNVYQATDWVEENVPINRAEGRIALDRKTGAAVAWKGQCHNDVKIDKPDTSVCEPGNIAYAGQLYLFPFGTGKKTYQYFDGTLEKALPMQYSGTETVAGLSTYVFQQTVPQQDLDVDAETMAGLIGMIAPGAKSATMNYQAARTLWVEPMTGAIVAYREQQHRQLVPAGETPIPILDASFQYDKATADAIIGQTKDGRSQLLLYGRTLPIVLLIAGILAAVAGLLITRRAAKPGPPAAHRAPEPEAVPQG</sequence>
<dbReference type="Proteomes" id="UP000677082">
    <property type="component" value="Unassembled WGS sequence"/>
</dbReference>
<dbReference type="RefSeq" id="WP_213007981.1">
    <property type="nucleotide sequence ID" value="NZ_BOQN01000051.1"/>
</dbReference>
<proteinExistence type="predicted"/>
<name>A0A919TAJ1_9ACTN</name>
<protein>
    <recommendedName>
        <fullName evidence="4">DUF3068 domain-containing protein</fullName>
    </recommendedName>
</protein>
<evidence type="ECO:0000256" key="1">
    <source>
        <dbReference type="SAM" id="Phobius"/>
    </source>
</evidence>
<comment type="caution">
    <text evidence="2">The sequence shown here is derived from an EMBL/GenBank/DDBJ whole genome shotgun (WGS) entry which is preliminary data.</text>
</comment>
<accession>A0A919TAJ1</accession>
<organism evidence="2 3">
    <name type="scientific">Paractinoplanes toevensis</name>
    <dbReference type="NCBI Taxonomy" id="571911"/>
    <lineage>
        <taxon>Bacteria</taxon>
        <taxon>Bacillati</taxon>
        <taxon>Actinomycetota</taxon>
        <taxon>Actinomycetes</taxon>
        <taxon>Micromonosporales</taxon>
        <taxon>Micromonosporaceae</taxon>
        <taxon>Paractinoplanes</taxon>
    </lineage>
</organism>
<dbReference type="Pfam" id="PF11271">
    <property type="entry name" value="PorA"/>
    <property type="match status" value="1"/>
</dbReference>
<dbReference type="EMBL" id="BOQN01000051">
    <property type="protein sequence ID" value="GIM92093.1"/>
    <property type="molecule type" value="Genomic_DNA"/>
</dbReference>
<evidence type="ECO:0000313" key="2">
    <source>
        <dbReference type="EMBL" id="GIM92093.1"/>
    </source>
</evidence>
<evidence type="ECO:0000313" key="3">
    <source>
        <dbReference type="Proteomes" id="UP000677082"/>
    </source>
</evidence>
<dbReference type="InterPro" id="IPR021424">
    <property type="entry name" value="PorA"/>
</dbReference>
<evidence type="ECO:0008006" key="4">
    <source>
        <dbReference type="Google" id="ProtNLM"/>
    </source>
</evidence>
<keyword evidence="1" id="KW-0472">Membrane</keyword>
<feature type="transmembrane region" description="Helical" evidence="1">
    <location>
        <begin position="301"/>
        <end position="324"/>
    </location>
</feature>
<reference evidence="2 3" key="1">
    <citation type="submission" date="2021-03" db="EMBL/GenBank/DDBJ databases">
        <title>Whole genome shotgun sequence of Actinoplanes toevensis NBRC 105298.</title>
        <authorList>
            <person name="Komaki H."/>
            <person name="Tamura T."/>
        </authorList>
    </citation>
    <scope>NUCLEOTIDE SEQUENCE [LARGE SCALE GENOMIC DNA]</scope>
    <source>
        <strain evidence="2 3">NBRC 105298</strain>
    </source>
</reference>
<keyword evidence="1" id="KW-1133">Transmembrane helix</keyword>
<keyword evidence="3" id="KW-1185">Reference proteome</keyword>
<gene>
    <name evidence="2" type="ORF">Ato02nite_038860</name>
</gene>
<keyword evidence="1" id="KW-0812">Transmembrane</keyword>
<dbReference type="AlphaFoldDB" id="A0A919TAJ1"/>